<dbReference type="KEGG" id="abas:ACPOL_6162"/>
<sequence>MPVPQFLSDLLQLLLGLAVPAAFCTLAAAGVSLRHEGGTNFHVNGRTGKWVLWTVVFLTLPQLLSWIAAQGITVPSGSGSIGTSWLASMQTIFSNFVNQIVVAKFVPVLAAYFVLKACLDGAAGENPLASIVAALFLMSLSATMQLMQGWNDGSQYATTDMLASLWNYLVGQIMPAAAGLACVGAVINFVRHRPWTRLVFAAISFLSVSGLLALFQAMAA</sequence>
<protein>
    <recommendedName>
        <fullName evidence="4">Yip1 domain-containing protein</fullName>
    </recommendedName>
</protein>
<dbReference type="OrthoDB" id="112303at2"/>
<keyword evidence="1" id="KW-0472">Membrane</keyword>
<evidence type="ECO:0000313" key="2">
    <source>
        <dbReference type="EMBL" id="AXC15406.1"/>
    </source>
</evidence>
<feature type="transmembrane region" description="Helical" evidence="1">
    <location>
        <begin position="50"/>
        <end position="72"/>
    </location>
</feature>
<dbReference type="RefSeq" id="WP_114210051.1">
    <property type="nucleotide sequence ID" value="NZ_CP030840.1"/>
</dbReference>
<feature type="transmembrane region" description="Helical" evidence="1">
    <location>
        <begin position="198"/>
        <end position="219"/>
    </location>
</feature>
<accession>A0A2Z5GA03</accession>
<feature type="transmembrane region" description="Helical" evidence="1">
    <location>
        <begin position="6"/>
        <end position="29"/>
    </location>
</feature>
<keyword evidence="1" id="KW-0812">Transmembrane</keyword>
<keyword evidence="3" id="KW-1185">Reference proteome</keyword>
<evidence type="ECO:0000313" key="3">
    <source>
        <dbReference type="Proteomes" id="UP000253606"/>
    </source>
</evidence>
<evidence type="ECO:0008006" key="4">
    <source>
        <dbReference type="Google" id="ProtNLM"/>
    </source>
</evidence>
<reference evidence="2 3" key="1">
    <citation type="journal article" date="2018" name="Front. Microbiol.">
        <title>Hydrolytic Capabilities as a Key to Environmental Success: Chitinolytic and Cellulolytic Acidobacteria From Acidic Sub-arctic Soils and Boreal Peatlands.</title>
        <authorList>
            <person name="Belova S.E."/>
            <person name="Ravin N.V."/>
            <person name="Pankratov T.A."/>
            <person name="Rakitin A.L."/>
            <person name="Ivanova A.A."/>
            <person name="Beletsky A.V."/>
            <person name="Mardanov A.V."/>
            <person name="Sinninghe Damste J.S."/>
            <person name="Dedysh S.N."/>
        </authorList>
    </citation>
    <scope>NUCLEOTIDE SEQUENCE [LARGE SCALE GENOMIC DNA]</scope>
    <source>
        <strain evidence="2 3">SBC82</strain>
    </source>
</reference>
<dbReference type="Proteomes" id="UP000253606">
    <property type="component" value="Chromosome"/>
</dbReference>
<gene>
    <name evidence="2" type="ORF">ACPOL_6162</name>
</gene>
<dbReference type="EMBL" id="CP030840">
    <property type="protein sequence ID" value="AXC15406.1"/>
    <property type="molecule type" value="Genomic_DNA"/>
</dbReference>
<proteinExistence type="predicted"/>
<dbReference type="AlphaFoldDB" id="A0A2Z5GA03"/>
<evidence type="ECO:0000256" key="1">
    <source>
        <dbReference type="SAM" id="Phobius"/>
    </source>
</evidence>
<feature type="transmembrane region" description="Helical" evidence="1">
    <location>
        <begin position="92"/>
        <end position="115"/>
    </location>
</feature>
<feature type="transmembrane region" description="Helical" evidence="1">
    <location>
        <begin position="166"/>
        <end position="186"/>
    </location>
</feature>
<name>A0A2Z5GA03_9BACT</name>
<organism evidence="2 3">
    <name type="scientific">Acidisarcina polymorpha</name>
    <dbReference type="NCBI Taxonomy" id="2211140"/>
    <lineage>
        <taxon>Bacteria</taxon>
        <taxon>Pseudomonadati</taxon>
        <taxon>Acidobacteriota</taxon>
        <taxon>Terriglobia</taxon>
        <taxon>Terriglobales</taxon>
        <taxon>Acidobacteriaceae</taxon>
        <taxon>Acidisarcina</taxon>
    </lineage>
</organism>
<keyword evidence="1" id="KW-1133">Transmembrane helix</keyword>
<feature type="transmembrane region" description="Helical" evidence="1">
    <location>
        <begin position="127"/>
        <end position="146"/>
    </location>
</feature>